<sequence length="161" mass="17092">MAAATYTTPASGTEPTVFAMDSFYDVILSLVDVVESEEHLEAIALEEGADVECAQDAAISAWHRAEAATSAFLRANSNAPASADLVEVAERVDAVLSLNGIECRDDLFGAVTDVMVMRSFVPAGSPVDHLIAAALPWLYRLSIRQTPFVPEYADDPGSMAA</sequence>
<name>A0A0M6YN92_9RHOB</name>
<keyword evidence="2" id="KW-1185">Reference proteome</keyword>
<proteinExistence type="predicted"/>
<reference evidence="1 2" key="1">
    <citation type="submission" date="2015-07" db="EMBL/GenBank/DDBJ databases">
        <authorList>
            <person name="Noorani M."/>
        </authorList>
    </citation>
    <scope>NUCLEOTIDE SEQUENCE [LARGE SCALE GENOMIC DNA]</scope>
    <source>
        <strain evidence="1 2">CECT 7802</strain>
    </source>
</reference>
<dbReference type="AlphaFoldDB" id="A0A0M6YN92"/>
<gene>
    <name evidence="1" type="ORF">JDO7802_03358</name>
</gene>
<evidence type="ECO:0000313" key="1">
    <source>
        <dbReference type="EMBL" id="CTQ51319.1"/>
    </source>
</evidence>
<dbReference type="STRING" id="420998.JDO7802_03358"/>
<dbReference type="EMBL" id="CXSU01000012">
    <property type="protein sequence ID" value="CTQ51319.1"/>
    <property type="molecule type" value="Genomic_DNA"/>
</dbReference>
<dbReference type="RefSeq" id="WP_055087033.1">
    <property type="nucleotide sequence ID" value="NZ_CXSU01000012.1"/>
</dbReference>
<dbReference type="Proteomes" id="UP000049222">
    <property type="component" value="Unassembled WGS sequence"/>
</dbReference>
<organism evidence="1 2">
    <name type="scientific">Jannaschia donghaensis</name>
    <dbReference type="NCBI Taxonomy" id="420998"/>
    <lineage>
        <taxon>Bacteria</taxon>
        <taxon>Pseudomonadati</taxon>
        <taxon>Pseudomonadota</taxon>
        <taxon>Alphaproteobacteria</taxon>
        <taxon>Rhodobacterales</taxon>
        <taxon>Roseobacteraceae</taxon>
        <taxon>Jannaschia</taxon>
    </lineage>
</organism>
<accession>A0A0M6YN92</accession>
<evidence type="ECO:0000313" key="2">
    <source>
        <dbReference type="Proteomes" id="UP000049222"/>
    </source>
</evidence>
<protein>
    <submittedName>
        <fullName evidence="1">Uncharacterized protein</fullName>
    </submittedName>
</protein>